<proteinExistence type="inferred from homology"/>
<gene>
    <name evidence="6" type="ORF">SLS56_009973</name>
</gene>
<comment type="cofactor">
    <cofactor evidence="1">
        <name>heme</name>
        <dbReference type="ChEBI" id="CHEBI:30413"/>
    </cofactor>
</comment>
<reference evidence="6 7" key="1">
    <citation type="submission" date="2024-02" db="EMBL/GenBank/DDBJ databases">
        <title>De novo assembly and annotation of 12 fungi associated with fruit tree decline syndrome in Ontario, Canada.</title>
        <authorList>
            <person name="Sulman M."/>
            <person name="Ellouze W."/>
            <person name="Ilyukhin E."/>
        </authorList>
    </citation>
    <scope>NUCLEOTIDE SEQUENCE [LARGE SCALE GENOMIC DNA]</scope>
    <source>
        <strain evidence="6 7">M1-105</strain>
    </source>
</reference>
<comment type="caution">
    <text evidence="6">The sequence shown here is derived from an EMBL/GenBank/DDBJ whole genome shotgun (WGS) entry which is preliminary data.</text>
</comment>
<keyword evidence="4" id="KW-0479">Metal-binding</keyword>
<name>A0ABR3SFV1_9PEZI</name>
<dbReference type="Pfam" id="PF00067">
    <property type="entry name" value="p450"/>
    <property type="match status" value="1"/>
</dbReference>
<dbReference type="Gene3D" id="1.10.630.10">
    <property type="entry name" value="Cytochrome P450"/>
    <property type="match status" value="1"/>
</dbReference>
<accession>A0ABR3SFV1</accession>
<evidence type="ECO:0000256" key="2">
    <source>
        <dbReference type="ARBA" id="ARBA00010617"/>
    </source>
</evidence>
<dbReference type="PRINTS" id="PR00385">
    <property type="entry name" value="P450"/>
</dbReference>
<comment type="similarity">
    <text evidence="2">Belongs to the cytochrome P450 family.</text>
</comment>
<evidence type="ECO:0000256" key="3">
    <source>
        <dbReference type="ARBA" id="ARBA00022617"/>
    </source>
</evidence>
<evidence type="ECO:0000256" key="5">
    <source>
        <dbReference type="ARBA" id="ARBA00023004"/>
    </source>
</evidence>
<dbReference type="InterPro" id="IPR002401">
    <property type="entry name" value="Cyt_P450_E_grp-I"/>
</dbReference>
<evidence type="ECO:0000313" key="7">
    <source>
        <dbReference type="Proteomes" id="UP001521116"/>
    </source>
</evidence>
<sequence length="375" mass="42240">SNEEDHARQRRLLSHAFSEKALHDHQAVMQRHVDILIQKLGELGAVDGVDMSQMYSYCAFDTIADMLFGASLNMLESTDYRPWAVALIGAVKTFALLPAIKASYPVLSATLRRIFVPEQLFKQRDLHGQYTRHFVDTRLESKTDNQDIWSFMVNRNGESKAIPLHEMYAIGGVLMGAGGETSSTLLSGLTYHLLKNPDKMATLTEEVRATFKGPSEMDSARLAQLPYLRACIQEGLRIYPPAATGMPRVVPPGGSVISGTNIAAGTTVYVSPFAAHRSSANFYEPDQFLPERWFEEPEEKYANDVLDVMQPFLYGPRNCIGKNLANIMMRRILANVLWHYDLELCPEVGKWDDQIVFTNWQKPPLMCKLKPVVRE</sequence>
<dbReference type="CDD" id="cd11058">
    <property type="entry name" value="CYP60B-like"/>
    <property type="match status" value="1"/>
</dbReference>
<dbReference type="Proteomes" id="UP001521116">
    <property type="component" value="Unassembled WGS sequence"/>
</dbReference>
<dbReference type="EMBL" id="JAJVDC020000181">
    <property type="protein sequence ID" value="KAL1619772.1"/>
    <property type="molecule type" value="Genomic_DNA"/>
</dbReference>
<dbReference type="PANTHER" id="PTHR24305:SF210">
    <property type="entry name" value="CYTOCHROME P450 MONOOXYGENASE ASQL-RELATED"/>
    <property type="match status" value="1"/>
</dbReference>
<keyword evidence="7" id="KW-1185">Reference proteome</keyword>
<organism evidence="6 7">
    <name type="scientific">Neofusicoccum ribis</name>
    <dbReference type="NCBI Taxonomy" id="45134"/>
    <lineage>
        <taxon>Eukaryota</taxon>
        <taxon>Fungi</taxon>
        <taxon>Dikarya</taxon>
        <taxon>Ascomycota</taxon>
        <taxon>Pezizomycotina</taxon>
        <taxon>Dothideomycetes</taxon>
        <taxon>Dothideomycetes incertae sedis</taxon>
        <taxon>Botryosphaeriales</taxon>
        <taxon>Botryosphaeriaceae</taxon>
        <taxon>Neofusicoccum</taxon>
    </lineage>
</organism>
<dbReference type="InterPro" id="IPR001128">
    <property type="entry name" value="Cyt_P450"/>
</dbReference>
<dbReference type="PANTHER" id="PTHR24305">
    <property type="entry name" value="CYTOCHROME P450"/>
    <property type="match status" value="1"/>
</dbReference>
<feature type="non-terminal residue" evidence="6">
    <location>
        <position position="1"/>
    </location>
</feature>
<keyword evidence="5" id="KW-0408">Iron</keyword>
<keyword evidence="3" id="KW-0349">Heme</keyword>
<dbReference type="SUPFAM" id="SSF48264">
    <property type="entry name" value="Cytochrome P450"/>
    <property type="match status" value="1"/>
</dbReference>
<evidence type="ECO:0000313" key="6">
    <source>
        <dbReference type="EMBL" id="KAL1619772.1"/>
    </source>
</evidence>
<dbReference type="PRINTS" id="PR00463">
    <property type="entry name" value="EP450I"/>
</dbReference>
<dbReference type="InterPro" id="IPR050121">
    <property type="entry name" value="Cytochrome_P450_monoxygenase"/>
</dbReference>
<evidence type="ECO:0008006" key="8">
    <source>
        <dbReference type="Google" id="ProtNLM"/>
    </source>
</evidence>
<evidence type="ECO:0000256" key="4">
    <source>
        <dbReference type="ARBA" id="ARBA00022723"/>
    </source>
</evidence>
<protein>
    <recommendedName>
        <fullName evidence="8">Cytochrome P450 monooxygenase</fullName>
    </recommendedName>
</protein>
<dbReference type="InterPro" id="IPR036396">
    <property type="entry name" value="Cyt_P450_sf"/>
</dbReference>
<evidence type="ECO:0000256" key="1">
    <source>
        <dbReference type="ARBA" id="ARBA00001971"/>
    </source>
</evidence>